<evidence type="ECO:0000256" key="9">
    <source>
        <dbReference type="ARBA" id="ARBA00022691"/>
    </source>
</evidence>
<dbReference type="PANTHER" id="PTHR13393:SF0">
    <property type="entry name" value="RNA N6-ADENOSINE-METHYLTRANSFERASE METTL16"/>
    <property type="match status" value="1"/>
</dbReference>
<evidence type="ECO:0000256" key="6">
    <source>
        <dbReference type="ARBA" id="ARBA00022490"/>
    </source>
</evidence>
<name>A0A8B7YUC1_ACAPL</name>
<keyword evidence="18" id="KW-1185">Reference proteome</keyword>
<gene>
    <name evidence="19" type="primary">LOC110982293</name>
</gene>
<evidence type="ECO:0000256" key="10">
    <source>
        <dbReference type="ARBA" id="ARBA00022884"/>
    </source>
</evidence>
<evidence type="ECO:0000313" key="18">
    <source>
        <dbReference type="Proteomes" id="UP000694845"/>
    </source>
</evidence>
<evidence type="ECO:0000256" key="8">
    <source>
        <dbReference type="ARBA" id="ARBA00022679"/>
    </source>
</evidence>
<keyword evidence="10" id="KW-0694">RNA-binding</keyword>
<evidence type="ECO:0000256" key="13">
    <source>
        <dbReference type="ARBA" id="ARBA00032914"/>
    </source>
</evidence>
<keyword evidence="8" id="KW-0808">Transferase</keyword>
<dbReference type="InterPro" id="IPR029063">
    <property type="entry name" value="SAM-dependent_MTases_sf"/>
</dbReference>
<feature type="region of interest" description="Disordered" evidence="17">
    <location>
        <begin position="401"/>
        <end position="455"/>
    </location>
</feature>
<dbReference type="FunFam" id="3.40.50.150:FF:000062">
    <property type="entry name" value="U6 small nuclear RNA (adenine-(43)-N(6))-methyltransferase"/>
    <property type="match status" value="1"/>
</dbReference>
<keyword evidence="9" id="KW-0949">S-adenosyl-L-methionine</keyword>
<accession>A0A8B7YUC1</accession>
<feature type="compositionally biased region" description="Basic and acidic residues" evidence="17">
    <location>
        <begin position="559"/>
        <end position="572"/>
    </location>
</feature>
<dbReference type="GO" id="GO:0001734">
    <property type="term" value="F:mRNA m(6)A methyltransferase activity"/>
    <property type="evidence" value="ECO:0007669"/>
    <property type="project" value="UniProtKB-EC"/>
</dbReference>
<evidence type="ECO:0000256" key="2">
    <source>
        <dbReference type="ARBA" id="ARBA00004496"/>
    </source>
</evidence>
<evidence type="ECO:0000256" key="5">
    <source>
        <dbReference type="ARBA" id="ARBA00012166"/>
    </source>
</evidence>
<dbReference type="GeneID" id="110982293"/>
<sequence>MALNQFMHPRNRYKHAKPDFAALAAKYPEFKRHLSTALSGKVSLDFKDPEALRALTCTLLREDFGLELVIPLDRIIPTVPLRLNYVLWIEDLLKQSGHSELPQICGIDVGCGASCIYPLLGAKLNGWHFAASEVDASAVGYATLNVKRNNLCDKIQVLEAKPDDMLCGIVKAAPRGLYHFTMCNPPFFGNLLEAQGIMAARSADRSEPSSVSTAAEGEMIWDEGGEVDFIGRMIADSLQLRQQVVWYTSMVGKKASLGPIKRELAKFKIRNVTTTEFCQGRTMRWGIGWTFYDDIDLPVSSPKKFKRGKERPPLVIQVPDGAVQYALNEFGSGSKVTSGGSEDQRKVKAVAKVVEKLLRTLEIDFKSKSAPKLCSRYVLTALQNTWLNQRRKRRQMNRHLLAKETATPVPETAVTRLPLGNSASTGAESDSSSSAARDMKPVEAESAVKTMPLSCGKKGDRCIEINYETMHDGCTSGPSATRGEHHDDDEAMATDKHVSGSSSSNAGIVVSPENSSDADGEKMDASGEGSGKHPTMICESQKQSADRAENSEGTITPHTVRDSLPEASRQETDLGANSAAVLTLKEPTSHISSSENLRSFENPEGSQQDADGSANLTPTPAVKEAPTLVSPLNANSAKAQPGQVSPQEGSQQDADGSANLTPTPAVKEAPTHVSPLNANSAKAQSGQVSPQEGSRQEAEFLFKCLLIVRVSEGKVVVEMSWMEGQTRESMHQVGQFIKNQFNKIVSNR</sequence>
<feature type="region of interest" description="Disordered" evidence="17">
    <location>
        <begin position="492"/>
        <end position="572"/>
    </location>
</feature>
<evidence type="ECO:0000256" key="14">
    <source>
        <dbReference type="ARBA" id="ARBA00032945"/>
    </source>
</evidence>
<dbReference type="GO" id="GO:0005634">
    <property type="term" value="C:nucleus"/>
    <property type="evidence" value="ECO:0007669"/>
    <property type="project" value="UniProtKB-SubCell"/>
</dbReference>
<dbReference type="GO" id="GO:0070475">
    <property type="term" value="P:rRNA base methylation"/>
    <property type="evidence" value="ECO:0007669"/>
    <property type="project" value="TreeGrafter"/>
</dbReference>
<evidence type="ECO:0000313" key="19">
    <source>
        <dbReference type="RefSeq" id="XP_022096302.1"/>
    </source>
</evidence>
<comment type="similarity">
    <text evidence="3">Belongs to the methyltransferase superfamily. METTL16/RlmF family.</text>
</comment>
<dbReference type="GO" id="GO:0005737">
    <property type="term" value="C:cytoplasm"/>
    <property type="evidence" value="ECO:0007669"/>
    <property type="project" value="UniProtKB-SubCell"/>
</dbReference>
<dbReference type="GO" id="GO:0006397">
    <property type="term" value="P:mRNA processing"/>
    <property type="evidence" value="ECO:0007669"/>
    <property type="project" value="UniProtKB-ARBA"/>
</dbReference>
<dbReference type="GO" id="GO:0051254">
    <property type="term" value="P:positive regulation of RNA metabolic process"/>
    <property type="evidence" value="ECO:0007669"/>
    <property type="project" value="UniProtKB-ARBA"/>
</dbReference>
<feature type="region of interest" description="Disordered" evidence="17">
    <location>
        <begin position="585"/>
        <end position="620"/>
    </location>
</feature>
<feature type="compositionally biased region" description="Polar residues" evidence="17">
    <location>
        <begin position="589"/>
        <end position="618"/>
    </location>
</feature>
<evidence type="ECO:0000256" key="1">
    <source>
        <dbReference type="ARBA" id="ARBA00004123"/>
    </source>
</evidence>
<dbReference type="GO" id="GO:0003723">
    <property type="term" value="F:RNA binding"/>
    <property type="evidence" value="ECO:0007669"/>
    <property type="project" value="UniProtKB-KW"/>
</dbReference>
<dbReference type="PANTHER" id="PTHR13393">
    <property type="entry name" value="SAM-DEPENDENT METHYLTRANSFERASE"/>
    <property type="match status" value="1"/>
</dbReference>
<evidence type="ECO:0000256" key="7">
    <source>
        <dbReference type="ARBA" id="ARBA00022603"/>
    </source>
</evidence>
<evidence type="ECO:0000256" key="4">
    <source>
        <dbReference type="ARBA" id="ARBA00012160"/>
    </source>
</evidence>
<feature type="compositionally biased region" description="Low complexity" evidence="17">
    <location>
        <begin position="422"/>
        <end position="436"/>
    </location>
</feature>
<feature type="compositionally biased region" description="Polar residues" evidence="17">
    <location>
        <begin position="634"/>
        <end position="662"/>
    </location>
</feature>
<dbReference type="GO" id="GO:0043488">
    <property type="term" value="P:regulation of mRNA stability"/>
    <property type="evidence" value="ECO:0007669"/>
    <property type="project" value="UniProtKB-ARBA"/>
</dbReference>
<organism evidence="18 19">
    <name type="scientific">Acanthaster planci</name>
    <name type="common">Crown-of-thorns starfish</name>
    <dbReference type="NCBI Taxonomy" id="133434"/>
    <lineage>
        <taxon>Eukaryota</taxon>
        <taxon>Metazoa</taxon>
        <taxon>Echinodermata</taxon>
        <taxon>Eleutherozoa</taxon>
        <taxon>Asterozoa</taxon>
        <taxon>Asteroidea</taxon>
        <taxon>Valvatacea</taxon>
        <taxon>Valvatida</taxon>
        <taxon>Acanthasteridae</taxon>
        <taxon>Acanthaster</taxon>
    </lineage>
</organism>
<dbReference type="RefSeq" id="XP_022096302.1">
    <property type="nucleotide sequence ID" value="XM_022240610.1"/>
</dbReference>
<comment type="subcellular location">
    <subcellularLocation>
        <location evidence="2">Cytoplasm</location>
    </subcellularLocation>
    <subcellularLocation>
        <location evidence="1">Nucleus</location>
    </subcellularLocation>
</comment>
<dbReference type="Pfam" id="PF05971">
    <property type="entry name" value="Methyltransf_10"/>
    <property type="match status" value="1"/>
</dbReference>
<evidence type="ECO:0000256" key="3">
    <source>
        <dbReference type="ARBA" id="ARBA00005878"/>
    </source>
</evidence>
<dbReference type="OMA" id="TRESMHQ"/>
<dbReference type="GO" id="GO:0120048">
    <property type="term" value="F:U6 snRNA (adenine-(43)-N(6))-methyltransferase activity"/>
    <property type="evidence" value="ECO:0007669"/>
    <property type="project" value="UniProtKB-EC"/>
</dbReference>
<dbReference type="InterPro" id="IPR010286">
    <property type="entry name" value="METTL16/RlmF"/>
</dbReference>
<reference evidence="19" key="1">
    <citation type="submission" date="2025-08" db="UniProtKB">
        <authorList>
            <consortium name="RefSeq"/>
        </authorList>
    </citation>
    <scope>IDENTIFICATION</scope>
</reference>
<evidence type="ECO:0000256" key="15">
    <source>
        <dbReference type="ARBA" id="ARBA00070459"/>
    </source>
</evidence>
<keyword evidence="6" id="KW-0963">Cytoplasm</keyword>
<proteinExistence type="inferred from homology"/>
<evidence type="ECO:0000256" key="12">
    <source>
        <dbReference type="ARBA" id="ARBA00031450"/>
    </source>
</evidence>
<dbReference type="OrthoDB" id="514248at2759"/>
<evidence type="ECO:0000256" key="17">
    <source>
        <dbReference type="SAM" id="MobiDB-lite"/>
    </source>
</evidence>
<feature type="region of interest" description="Disordered" evidence="17">
    <location>
        <begin position="634"/>
        <end position="671"/>
    </location>
</feature>
<feature type="compositionally biased region" description="Polar residues" evidence="17">
    <location>
        <begin position="499"/>
        <end position="517"/>
    </location>
</feature>
<dbReference type="SUPFAM" id="SSF53335">
    <property type="entry name" value="S-adenosyl-L-methionine-dependent methyltransferases"/>
    <property type="match status" value="1"/>
</dbReference>
<dbReference type="Gene3D" id="3.40.50.150">
    <property type="entry name" value="Vaccinia Virus protein VP39"/>
    <property type="match status" value="1"/>
</dbReference>
<protein>
    <recommendedName>
        <fullName evidence="15">RNA N(6)-adenosine-methyltransferase METTL16</fullName>
        <ecNumber evidence="5">2.1.1.346</ecNumber>
        <ecNumber evidence="4">2.1.1.348</ecNumber>
    </recommendedName>
    <alternativeName>
        <fullName evidence="13">Methyltransferase 10 domain-containing protein</fullName>
    </alternativeName>
    <alternativeName>
        <fullName evidence="14">Methyltransferase-like protein 16</fullName>
    </alternativeName>
    <alternativeName>
        <fullName evidence="16">RNA N(6)-adenosine-methyltransferase mettl16</fullName>
    </alternativeName>
    <alternativeName>
        <fullName evidence="12">U6 small nuclear RNA (adenine-(43)-N(6))-methyltransferase</fullName>
    </alternativeName>
</protein>
<dbReference type="AlphaFoldDB" id="A0A8B7YUC1"/>
<dbReference type="KEGG" id="aplc:110982293"/>
<dbReference type="EC" id="2.1.1.348" evidence="4"/>
<keyword evidence="11" id="KW-0539">Nucleus</keyword>
<dbReference type="GO" id="GO:0009896">
    <property type="term" value="P:positive regulation of catabolic process"/>
    <property type="evidence" value="ECO:0007669"/>
    <property type="project" value="UniProtKB-ARBA"/>
</dbReference>
<evidence type="ECO:0000256" key="16">
    <source>
        <dbReference type="ARBA" id="ARBA00074041"/>
    </source>
</evidence>
<evidence type="ECO:0000256" key="11">
    <source>
        <dbReference type="ARBA" id="ARBA00023242"/>
    </source>
</evidence>
<keyword evidence="7" id="KW-0489">Methyltransferase</keyword>
<dbReference type="Proteomes" id="UP000694845">
    <property type="component" value="Unplaced"/>
</dbReference>
<dbReference type="EC" id="2.1.1.346" evidence="5"/>